<dbReference type="InterPro" id="IPR010090">
    <property type="entry name" value="Phage_tape_meas"/>
</dbReference>
<evidence type="ECO:0000313" key="4">
    <source>
        <dbReference type="EMBL" id="GAP66261.1"/>
    </source>
</evidence>
<protein>
    <submittedName>
        <fullName evidence="3">Phage tail protein</fullName>
    </submittedName>
    <submittedName>
        <fullName evidence="4">Phage-related tail protein</fullName>
    </submittedName>
</protein>
<reference evidence="4" key="2">
    <citation type="submission" date="2015-08" db="EMBL/GenBank/DDBJ databases">
        <title>Complete DNA Sequence of Pseudomonas syringae pv. actinidiae, the Causal Agent of Kiwifruit Canker Disease.</title>
        <authorList>
            <person name="Rikkerink E.H.A."/>
            <person name="Fineran P.C."/>
        </authorList>
    </citation>
    <scope>NUCLEOTIDE SEQUENCE</scope>
    <source>
        <strain evidence="4">SkMP5</strain>
    </source>
</reference>
<reference evidence="3" key="1">
    <citation type="submission" date="2015-03" db="EMBL/GenBank/DDBJ databases">
        <title>Draft genome sequence of Mizugakiibacter sediminis skMP5.</title>
        <authorList>
            <person name="Watanabe T."/>
            <person name="Kojima H."/>
            <person name="Fukui M."/>
        </authorList>
    </citation>
    <scope>NUCLEOTIDE SEQUENCE</scope>
    <source>
        <strain evidence="3">SkMP5</strain>
    </source>
</reference>
<evidence type="ECO:0000256" key="1">
    <source>
        <dbReference type="SAM" id="MobiDB-lite"/>
    </source>
</evidence>
<dbReference type="AlphaFoldDB" id="A0A0K8QNI7"/>
<keyword evidence="5" id="KW-1185">Reference proteome</keyword>
<dbReference type="HOGENOM" id="CLU_378467_0_0_6"/>
<sequence>MSEMKVGLSVRAEGKQAQRELQQTAEATQNLGRATRDVGKAAQTAGAQVKQAASAQAAAIRQAAAGTADALADVKRSGGAAGNAIKRGMQDGVREERRAGEEADRLGDRIKRMLRRVGDSGGVFRIMGRAVRSELKHIKSAIDSTMGKLAALGVGFKTGQAVVASARLDRALIRTRQTADMTPAQQADLRTLLFQLGRSNGNDVDRLREGFDTFVASGLSYQPAKEAIKAVDVGSTISDADPTTLARGLLVGAKAFNFDLAEPGRALDMLEKMIVAGRAGNAELENLSDIFARIGPNATRAGLGFEQTLALVETLSGLEMQPERLATLGESTLRLWSNANYMRAAEKATHVRFFNQDGSRRDIVDVLADLKGRYDKLGTDRQRMRFISAAFGHADLDTQKGIQFLLTGNNLQTFRGTQQQVAQAHGVASRDLAENRASATAVAGRMRNTLGEAIDRMAQPINKAFADAGSYLLDDLNLSGEQLIGGTFVAGLGAHSLGRFGKYGLGKISKWLDGGTDTLRNIAVGRALHDATGVLPVFVTNWSGAPAAASGGTPSVVPTGTAAKVIGGAVVPITVSSAIAVTAVQRESAIENAIDSGKWRAGGRYASLQPLDERRHLTPEEVSARQAVMQGMPFEQWRAQHGDTRGWWQRLNEGPRDDYLRWVASQAAKLDSPAAGKSASPDQVQQVTAALDAARRAFESILGKPLRIEVTSDTPELHAKVVQRAEREARRG</sequence>
<feature type="compositionally biased region" description="Polar residues" evidence="1">
    <location>
        <begin position="19"/>
        <end position="29"/>
    </location>
</feature>
<proteinExistence type="predicted"/>
<feature type="domain" description="Phage tail tape measure protein" evidence="2">
    <location>
        <begin position="195"/>
        <end position="392"/>
    </location>
</feature>
<dbReference type="OrthoDB" id="5462215at2"/>
<dbReference type="Pfam" id="PF10145">
    <property type="entry name" value="PhageMin_Tail"/>
    <property type="match status" value="1"/>
</dbReference>
<evidence type="ECO:0000313" key="5">
    <source>
        <dbReference type="Proteomes" id="UP000253740"/>
    </source>
</evidence>
<dbReference type="NCBIfam" id="TIGR01760">
    <property type="entry name" value="tape_meas_TP901"/>
    <property type="match status" value="1"/>
</dbReference>
<feature type="region of interest" description="Disordered" evidence="1">
    <location>
        <begin position="1"/>
        <end position="29"/>
    </location>
</feature>
<organism evidence="4">
    <name type="scientific">Mizugakiibacter sediminis</name>
    <dbReference type="NCBI Taxonomy" id="1475481"/>
    <lineage>
        <taxon>Bacteria</taxon>
        <taxon>Pseudomonadati</taxon>
        <taxon>Pseudomonadota</taxon>
        <taxon>Gammaproteobacteria</taxon>
        <taxon>Lysobacterales</taxon>
        <taxon>Rhodanobacteraceae</taxon>
        <taxon>Mizugakiibacter</taxon>
    </lineage>
</organism>
<accession>A0A0K8QNI7</accession>
<dbReference type="EMBL" id="DF952378">
    <property type="protein sequence ID" value="GAN44687.1"/>
    <property type="molecule type" value="Genomic_DNA"/>
</dbReference>
<evidence type="ECO:0000259" key="2">
    <source>
        <dbReference type="Pfam" id="PF10145"/>
    </source>
</evidence>
<dbReference type="Proteomes" id="UP000253740">
    <property type="component" value="Unassembled WGS sequence"/>
</dbReference>
<dbReference type="EMBL" id="DF970196">
    <property type="protein sequence ID" value="GAP66261.1"/>
    <property type="molecule type" value="Genomic_DNA"/>
</dbReference>
<gene>
    <name evidence="3" type="ORF">MBSD_1222</name>
    <name evidence="4" type="ORF">MBSD_n1565</name>
</gene>
<dbReference type="RefSeq" id="WP_062536774.1">
    <property type="nucleotide sequence ID" value="NZ_DF970196.1"/>
</dbReference>
<evidence type="ECO:0000313" key="3">
    <source>
        <dbReference type="EMBL" id="GAN44687.1"/>
    </source>
</evidence>
<dbReference type="STRING" id="1475481.GCA_000953855_01594"/>
<name>A0A0K8QNI7_9GAMM</name>